<evidence type="ECO:0000313" key="8">
    <source>
        <dbReference type="EMBL" id="KAA6303602.1"/>
    </source>
</evidence>
<dbReference type="GO" id="GO:0005886">
    <property type="term" value="C:plasma membrane"/>
    <property type="evidence" value="ECO:0007669"/>
    <property type="project" value="UniProtKB-SubCell"/>
</dbReference>
<reference evidence="8 9" key="1">
    <citation type="submission" date="2019-03" db="EMBL/GenBank/DDBJ databases">
        <title>Single cell metagenomics reveals metabolic interactions within the superorganism composed of flagellate Streblomastix strix and complex community of Bacteroidetes bacteria on its surface.</title>
        <authorList>
            <person name="Treitli S.C."/>
            <person name="Kolisko M."/>
            <person name="Husnik F."/>
            <person name="Keeling P."/>
            <person name="Hampl V."/>
        </authorList>
    </citation>
    <scope>NUCLEOTIDE SEQUENCE [LARGE SCALE GENOMIC DNA]</scope>
    <source>
        <strain evidence="8">St1</strain>
    </source>
</reference>
<dbReference type="InterPro" id="IPR051461">
    <property type="entry name" value="UPF0750_membrane"/>
</dbReference>
<evidence type="ECO:0000313" key="9">
    <source>
        <dbReference type="Proteomes" id="UP000324575"/>
    </source>
</evidence>
<dbReference type="Pfam" id="PF10035">
    <property type="entry name" value="DUF2179"/>
    <property type="match status" value="1"/>
</dbReference>
<sequence length="303" mass="32963">MKVSTEKPFKIQKKIILQEIQDDFFIVVGLFLYALGVTGFLLPVKIPPGGVIGVASVIQWASEVLPIVRIPVFVSYFCINIVLLTISIKIFGFKFSLKTILGVVTLTFLLSFLPTIITKPLVADQPFMGCILGGILCGVGIGLVLTFKGSTGGTDIIALIINKYRHISIGKGLLICDVMVILSSFLVFHSVEKIVFGLVVLGVSSYTVDLVLNGTRQSVQFFIFSEKYEEIATAINEQAHRGCTLLDGTGWYSKKPVKVVVVMAKKTESITLFRIINAIDSNAFISQSSVIGVYGNGFDPLKA</sequence>
<gene>
    <name evidence="8" type="ORF">EZS26_000153</name>
</gene>
<dbReference type="InterPro" id="IPR003740">
    <property type="entry name" value="YitT"/>
</dbReference>
<feature type="transmembrane region" description="Helical" evidence="6">
    <location>
        <begin position="194"/>
        <end position="212"/>
    </location>
</feature>
<evidence type="ECO:0000256" key="2">
    <source>
        <dbReference type="ARBA" id="ARBA00022475"/>
    </source>
</evidence>
<keyword evidence="4 6" id="KW-1133">Transmembrane helix</keyword>
<feature type="transmembrane region" description="Helical" evidence="6">
    <location>
        <begin position="126"/>
        <end position="147"/>
    </location>
</feature>
<keyword evidence="3 6" id="KW-0812">Transmembrane</keyword>
<evidence type="ECO:0000256" key="4">
    <source>
        <dbReference type="ARBA" id="ARBA00022989"/>
    </source>
</evidence>
<evidence type="ECO:0000256" key="3">
    <source>
        <dbReference type="ARBA" id="ARBA00022692"/>
    </source>
</evidence>
<keyword evidence="5 6" id="KW-0472">Membrane</keyword>
<dbReference type="InterPro" id="IPR015867">
    <property type="entry name" value="N-reg_PII/ATP_PRibTrfase_C"/>
</dbReference>
<dbReference type="AlphaFoldDB" id="A0A5M8P5L9"/>
<dbReference type="CDD" id="cd16380">
    <property type="entry name" value="YitT_C"/>
    <property type="match status" value="1"/>
</dbReference>
<dbReference type="Pfam" id="PF02588">
    <property type="entry name" value="YitT_membrane"/>
    <property type="match status" value="1"/>
</dbReference>
<feature type="transmembrane region" description="Helical" evidence="6">
    <location>
        <begin position="24"/>
        <end position="44"/>
    </location>
</feature>
<dbReference type="Proteomes" id="UP000324575">
    <property type="component" value="Unassembled WGS sequence"/>
</dbReference>
<feature type="transmembrane region" description="Helical" evidence="6">
    <location>
        <begin position="168"/>
        <end position="188"/>
    </location>
</feature>
<dbReference type="Gene3D" id="3.30.70.120">
    <property type="match status" value="1"/>
</dbReference>
<dbReference type="InterPro" id="IPR019264">
    <property type="entry name" value="DUF2179"/>
</dbReference>
<protein>
    <recommendedName>
        <fullName evidence="7">DUF2179 domain-containing protein</fullName>
    </recommendedName>
</protein>
<feature type="domain" description="DUF2179" evidence="7">
    <location>
        <begin position="241"/>
        <end position="295"/>
    </location>
</feature>
<evidence type="ECO:0000256" key="1">
    <source>
        <dbReference type="ARBA" id="ARBA00004651"/>
    </source>
</evidence>
<dbReference type="EMBL" id="SNRX01000001">
    <property type="protein sequence ID" value="KAA6303602.1"/>
    <property type="molecule type" value="Genomic_DNA"/>
</dbReference>
<comment type="caution">
    <text evidence="8">The sequence shown here is derived from an EMBL/GenBank/DDBJ whole genome shotgun (WGS) entry which is preliminary data.</text>
</comment>
<feature type="transmembrane region" description="Helical" evidence="6">
    <location>
        <begin position="64"/>
        <end position="83"/>
    </location>
</feature>
<dbReference type="PANTHER" id="PTHR33545:SF5">
    <property type="entry name" value="UPF0750 MEMBRANE PROTEIN YITT"/>
    <property type="match status" value="1"/>
</dbReference>
<evidence type="ECO:0000256" key="6">
    <source>
        <dbReference type="SAM" id="Phobius"/>
    </source>
</evidence>
<name>A0A5M8P5L9_9BACT</name>
<proteinExistence type="predicted"/>
<evidence type="ECO:0000259" key="7">
    <source>
        <dbReference type="Pfam" id="PF10035"/>
    </source>
</evidence>
<feature type="transmembrane region" description="Helical" evidence="6">
    <location>
        <begin position="95"/>
        <end position="114"/>
    </location>
</feature>
<dbReference type="PANTHER" id="PTHR33545">
    <property type="entry name" value="UPF0750 MEMBRANE PROTEIN YITT-RELATED"/>
    <property type="match status" value="1"/>
</dbReference>
<evidence type="ECO:0000256" key="5">
    <source>
        <dbReference type="ARBA" id="ARBA00023136"/>
    </source>
</evidence>
<keyword evidence="2" id="KW-1003">Cell membrane</keyword>
<organism evidence="8 9">
    <name type="scientific">Candidatus Ordinivivax streblomastigis</name>
    <dbReference type="NCBI Taxonomy" id="2540710"/>
    <lineage>
        <taxon>Bacteria</taxon>
        <taxon>Pseudomonadati</taxon>
        <taxon>Bacteroidota</taxon>
        <taxon>Bacteroidia</taxon>
        <taxon>Bacteroidales</taxon>
        <taxon>Candidatus Ordinivivax</taxon>
    </lineage>
</organism>
<dbReference type="PIRSF" id="PIRSF006483">
    <property type="entry name" value="Membrane_protein_YitT"/>
    <property type="match status" value="1"/>
</dbReference>
<accession>A0A5M8P5L9</accession>
<comment type="subcellular location">
    <subcellularLocation>
        <location evidence="1">Cell membrane</location>
        <topology evidence="1">Multi-pass membrane protein</topology>
    </subcellularLocation>
</comment>